<evidence type="ECO:0000313" key="2">
    <source>
        <dbReference type="EMBL" id="QTA86941.1"/>
    </source>
</evidence>
<sequence>MIGYDIENPSGMIEINGDEIIYGDETVAYKVDIVDFKAGDDMAVSDTASLILPGPPKPGQYSLKVSNGNEEDILKGAVTFGETPPERRKAIIIAGGGDPSDDLWNATVTCANEAYLALLSQGYVADTIYYLNSVSETDADGDGKKDVDAEATLENLEYAINTWIRHPENPENTTDELVIYMVGNGGIDDSGDSGYFEMNTVTTTDENKGRLYATKLAQWLNDLQPDAGSKEPDPEPSVTPKKIVVVYDADRSESFLSSETLSVPKNGERYFITSSSENERAWFLENGTFSFSYHFWDFVESNGYLCKAFIHARDMMETDQIAQIDTNTDGEADEIYERGIGENNTIITINGNEMEENIPIGRGRVVTCVAPEIEVCEDDGFLKITGHDLKQLEDEGISQETISQLGSLKNRAYKNSEQFKSDLKETVGELTDELSSMILELAKKAEPMIQVGDTMAFCTKIVSDASDVGKIVARITLPESSQVTFRPAEELESDEDNVIYTGKYEKFIRPGKYTISFQAAHIKDECPPSEVKTITVNCLLKGDISRNDRIDLADAVLALRMTAATDPIEIENPSEIDVNGDGEIGLAELIYILKELTQM</sequence>
<dbReference type="GO" id="GO:0005509">
    <property type="term" value="F:calcium ion binding"/>
    <property type="evidence" value="ECO:0007669"/>
    <property type="project" value="InterPro"/>
</dbReference>
<name>A0A975BK31_9BACT</name>
<dbReference type="RefSeq" id="WP_207682349.1">
    <property type="nucleotide sequence ID" value="NZ_CP061800.1"/>
</dbReference>
<dbReference type="PROSITE" id="PS00018">
    <property type="entry name" value="EF_HAND_1"/>
    <property type="match status" value="1"/>
</dbReference>
<dbReference type="InterPro" id="IPR002048">
    <property type="entry name" value="EF_hand_dom"/>
</dbReference>
<evidence type="ECO:0000313" key="3">
    <source>
        <dbReference type="Proteomes" id="UP000663722"/>
    </source>
</evidence>
<organism evidence="2 3">
    <name type="scientific">Desulfonema magnum</name>
    <dbReference type="NCBI Taxonomy" id="45655"/>
    <lineage>
        <taxon>Bacteria</taxon>
        <taxon>Pseudomonadati</taxon>
        <taxon>Thermodesulfobacteriota</taxon>
        <taxon>Desulfobacteria</taxon>
        <taxon>Desulfobacterales</taxon>
        <taxon>Desulfococcaceae</taxon>
        <taxon>Desulfonema</taxon>
    </lineage>
</organism>
<dbReference type="EMBL" id="CP061800">
    <property type="protein sequence ID" value="QTA86941.1"/>
    <property type="molecule type" value="Genomic_DNA"/>
</dbReference>
<dbReference type="PROSITE" id="PS50222">
    <property type="entry name" value="EF_HAND_2"/>
    <property type="match status" value="1"/>
</dbReference>
<dbReference type="InterPro" id="IPR018247">
    <property type="entry name" value="EF_Hand_1_Ca_BS"/>
</dbReference>
<accession>A0A975BK31</accession>
<proteinExistence type="predicted"/>
<dbReference type="Gene3D" id="1.10.1330.10">
    <property type="entry name" value="Dockerin domain"/>
    <property type="match status" value="1"/>
</dbReference>
<protein>
    <submittedName>
        <fullName evidence="2">Dockerin domain-containing protein</fullName>
    </submittedName>
</protein>
<feature type="domain" description="EF-hand" evidence="1">
    <location>
        <begin position="575"/>
        <end position="599"/>
    </location>
</feature>
<dbReference type="SUPFAM" id="SSF63446">
    <property type="entry name" value="Type I dockerin domain"/>
    <property type="match status" value="1"/>
</dbReference>
<keyword evidence="3" id="KW-1185">Reference proteome</keyword>
<dbReference type="AlphaFoldDB" id="A0A975BK31"/>
<reference evidence="2" key="1">
    <citation type="journal article" date="2021" name="Microb. Physiol.">
        <title>Proteogenomic Insights into the Physiology of Marine, Sulfate-Reducing, Filamentous Desulfonema limicola and Desulfonema magnum.</title>
        <authorList>
            <person name="Schnaars V."/>
            <person name="Wohlbrand L."/>
            <person name="Scheve S."/>
            <person name="Hinrichs C."/>
            <person name="Reinhardt R."/>
            <person name="Rabus R."/>
        </authorList>
    </citation>
    <scope>NUCLEOTIDE SEQUENCE</scope>
    <source>
        <strain evidence="2">4be13</strain>
    </source>
</reference>
<evidence type="ECO:0000259" key="1">
    <source>
        <dbReference type="PROSITE" id="PS50222"/>
    </source>
</evidence>
<dbReference type="Proteomes" id="UP000663722">
    <property type="component" value="Chromosome"/>
</dbReference>
<dbReference type="GO" id="GO:0000272">
    <property type="term" value="P:polysaccharide catabolic process"/>
    <property type="evidence" value="ECO:0007669"/>
    <property type="project" value="InterPro"/>
</dbReference>
<dbReference type="InterPro" id="IPR036439">
    <property type="entry name" value="Dockerin_dom_sf"/>
</dbReference>
<dbReference type="KEGG" id="dmm:dnm_029670"/>
<gene>
    <name evidence="2" type="ORF">dnm_029670</name>
</gene>
<dbReference type="Gene3D" id="3.40.50.1460">
    <property type="match status" value="1"/>
</dbReference>